<dbReference type="AlphaFoldDB" id="A0A139NBX2"/>
<reference evidence="1 2" key="1">
    <citation type="submission" date="2016-01" db="EMBL/GenBank/DDBJ databases">
        <title>Highly variable Streptococcus oralis are common among viridans streptococci isolated from primates.</title>
        <authorList>
            <person name="Denapaite D."/>
            <person name="Rieger M."/>
            <person name="Koendgen S."/>
            <person name="Brueckner R."/>
            <person name="Ochigava I."/>
            <person name="Kappeler P."/>
            <person name="Maetz-Rensing K."/>
            <person name="Leendertz F."/>
            <person name="Hakenbeck R."/>
        </authorList>
    </citation>
    <scope>NUCLEOTIDE SEQUENCE [LARGE SCALE GENOMIC DNA]</scope>
    <source>
        <strain evidence="1 2">DD02</strain>
    </source>
</reference>
<dbReference type="Proteomes" id="UP000070198">
    <property type="component" value="Unassembled WGS sequence"/>
</dbReference>
<protein>
    <submittedName>
        <fullName evidence="1">Uncharacterized protein</fullName>
    </submittedName>
</protein>
<sequence length="45" mass="5101">MHERGRSSSLFCDVDSDKNAFFLVIKVLKAQSITFNDFDEVVGSF</sequence>
<accession>A0A139NBX2</accession>
<evidence type="ECO:0000313" key="1">
    <source>
        <dbReference type="EMBL" id="KXT73254.1"/>
    </source>
</evidence>
<comment type="caution">
    <text evidence="1">The sequence shown here is derived from an EMBL/GenBank/DDBJ whole genome shotgun (WGS) entry which is preliminary data.</text>
</comment>
<proteinExistence type="predicted"/>
<dbReference type="EMBL" id="LQOF01000025">
    <property type="protein sequence ID" value="KXT73254.1"/>
    <property type="molecule type" value="Genomic_DNA"/>
</dbReference>
<gene>
    <name evidence="1" type="ORF">SGADD02_00288</name>
</gene>
<name>A0A139NBX2_9STRE</name>
<evidence type="ECO:0000313" key="2">
    <source>
        <dbReference type="Proteomes" id="UP000070198"/>
    </source>
</evidence>
<organism evidence="1 2">
    <name type="scientific">Streptococcus gallolyticus</name>
    <dbReference type="NCBI Taxonomy" id="315405"/>
    <lineage>
        <taxon>Bacteria</taxon>
        <taxon>Bacillati</taxon>
        <taxon>Bacillota</taxon>
        <taxon>Bacilli</taxon>
        <taxon>Lactobacillales</taxon>
        <taxon>Streptococcaceae</taxon>
        <taxon>Streptococcus</taxon>
    </lineage>
</organism>